<feature type="transmembrane region" description="Helical" evidence="1">
    <location>
        <begin position="58"/>
        <end position="75"/>
    </location>
</feature>
<sequence length="287" mass="30052">MRIPPFAAGLLMGSADAVPGISGGTVALVIGLYRRLIGAIATVLEYPRRRDFEALRAPLAFLLPLGLGMAAAYWLVSRLLIGPEGSPGILLQDETAPLCYGLFSGLVAVSLREPWRRIEAVQREHLAFAGAGAVATFIVLGLPFATSAPAGWMLPVGGALALTAMLLPGVSGSLVLVMLGQYATIAGAVHDLRMAPLLWFGSGGLVAALVVVPRLQRLLIERPGRTLAVLTGVMAGSLRALWPWKASYDVRAGDLSPLGIGDNWPEVALAALLGGALVLALERLSRR</sequence>
<dbReference type="PANTHER" id="PTHR37308:SF1">
    <property type="entry name" value="POLYPRENYL-PHOSPHATE TRANSPORTER"/>
    <property type="match status" value="1"/>
</dbReference>
<organism evidence="2">
    <name type="scientific">uncultured marine group II/III euryarchaeote KM3_176_D09</name>
    <dbReference type="NCBI Taxonomy" id="1457935"/>
    <lineage>
        <taxon>Archaea</taxon>
        <taxon>Methanobacteriati</taxon>
        <taxon>Methanobacteriota</taxon>
        <taxon>environmental samples</taxon>
    </lineage>
</organism>
<evidence type="ECO:0008006" key="3">
    <source>
        <dbReference type="Google" id="ProtNLM"/>
    </source>
</evidence>
<feature type="transmembrane region" description="Helical" evidence="1">
    <location>
        <begin position="95"/>
        <end position="114"/>
    </location>
</feature>
<dbReference type="Pfam" id="PF04018">
    <property type="entry name" value="VCA0040-like"/>
    <property type="match status" value="1"/>
</dbReference>
<keyword evidence="1" id="KW-0812">Transmembrane</keyword>
<keyword evidence="1" id="KW-1133">Transmembrane helix</keyword>
<feature type="transmembrane region" description="Helical" evidence="1">
    <location>
        <begin position="126"/>
        <end position="144"/>
    </location>
</feature>
<evidence type="ECO:0000256" key="1">
    <source>
        <dbReference type="SAM" id="Phobius"/>
    </source>
</evidence>
<dbReference type="EMBL" id="KF900717">
    <property type="protein sequence ID" value="AIF04732.1"/>
    <property type="molecule type" value="Genomic_DNA"/>
</dbReference>
<proteinExistence type="predicted"/>
<name>A0A075GRB1_9EURY</name>
<evidence type="ECO:0000313" key="2">
    <source>
        <dbReference type="EMBL" id="AIF04732.1"/>
    </source>
</evidence>
<protein>
    <recommendedName>
        <fullName evidence="3">DUF368 domain-containing protein</fullName>
    </recommendedName>
</protein>
<reference evidence="2" key="1">
    <citation type="journal article" date="2014" name="Genome Biol. Evol.">
        <title>Pangenome evidence for extensive interdomain horizontal transfer affecting lineage core and shell genes in uncultured planktonic thaumarchaeota and euryarchaeota.</title>
        <authorList>
            <person name="Deschamps P."/>
            <person name="Zivanovic Y."/>
            <person name="Moreira D."/>
            <person name="Rodriguez-Valera F."/>
            <person name="Lopez-Garcia P."/>
        </authorList>
    </citation>
    <scope>NUCLEOTIDE SEQUENCE</scope>
</reference>
<feature type="transmembrane region" description="Helical" evidence="1">
    <location>
        <begin position="196"/>
        <end position="215"/>
    </location>
</feature>
<dbReference type="PANTHER" id="PTHR37308">
    <property type="entry name" value="INTEGRAL MEMBRANE PROTEIN"/>
    <property type="match status" value="1"/>
</dbReference>
<dbReference type="AlphaFoldDB" id="A0A075GRB1"/>
<dbReference type="InterPro" id="IPR007163">
    <property type="entry name" value="VCA0040-like"/>
</dbReference>
<feature type="transmembrane region" description="Helical" evidence="1">
    <location>
        <begin position="264"/>
        <end position="281"/>
    </location>
</feature>
<accession>A0A075GRB1</accession>
<keyword evidence="1" id="KW-0472">Membrane</keyword>